<protein>
    <submittedName>
        <fullName evidence="1">Uncharacterized protein</fullName>
    </submittedName>
</protein>
<gene>
    <name evidence="1" type="ORF">AXG93_4577s1130</name>
</gene>
<dbReference type="AlphaFoldDB" id="A0A176W673"/>
<evidence type="ECO:0000313" key="2">
    <source>
        <dbReference type="Proteomes" id="UP000077202"/>
    </source>
</evidence>
<sequence>MTSDVQNHRRCLRAGDMDRLQLSKSPYALLPPILPPPTIDLPRTVKRSTGDGAPQGQICQSLVLVGGFARITRDLTRENARSTGDYRTVALCGVPNPLKVASCSLPERDRDRGRGNLLQESGKHAVTHCACDCERGESSECTRSTSGTGASFPDKRRAFPKRRLLIAAPRDIADGQFVPEEGVAQALAGRFSGQRGFLIGLVRILLAQKRAARLSYMHPCARSEERVRVCRGRQRLHLGSAAESSRSE</sequence>
<comment type="caution">
    <text evidence="1">The sequence shown here is derived from an EMBL/GenBank/DDBJ whole genome shotgun (WGS) entry which is preliminary data.</text>
</comment>
<accession>A0A176W673</accession>
<keyword evidence="2" id="KW-1185">Reference proteome</keyword>
<evidence type="ECO:0000313" key="1">
    <source>
        <dbReference type="EMBL" id="OAE28081.1"/>
    </source>
</evidence>
<organism evidence="1 2">
    <name type="scientific">Marchantia polymorpha subsp. ruderalis</name>
    <dbReference type="NCBI Taxonomy" id="1480154"/>
    <lineage>
        <taxon>Eukaryota</taxon>
        <taxon>Viridiplantae</taxon>
        <taxon>Streptophyta</taxon>
        <taxon>Embryophyta</taxon>
        <taxon>Marchantiophyta</taxon>
        <taxon>Marchantiopsida</taxon>
        <taxon>Marchantiidae</taxon>
        <taxon>Marchantiales</taxon>
        <taxon>Marchantiaceae</taxon>
        <taxon>Marchantia</taxon>
    </lineage>
</organism>
<dbReference type="Proteomes" id="UP000077202">
    <property type="component" value="Unassembled WGS sequence"/>
</dbReference>
<name>A0A176W673_MARPO</name>
<reference evidence="1" key="1">
    <citation type="submission" date="2016-03" db="EMBL/GenBank/DDBJ databases">
        <title>Mechanisms controlling the formation of the plant cell surface in tip-growing cells are functionally conserved among land plants.</title>
        <authorList>
            <person name="Honkanen S."/>
            <person name="Jones V.A."/>
            <person name="Morieri G."/>
            <person name="Champion C."/>
            <person name="Hetherington A.J."/>
            <person name="Kelly S."/>
            <person name="Saint-Marcoux D."/>
            <person name="Proust H."/>
            <person name="Prescott H."/>
            <person name="Dolan L."/>
        </authorList>
    </citation>
    <scope>NUCLEOTIDE SEQUENCE [LARGE SCALE GENOMIC DNA]</scope>
    <source>
        <tissue evidence="1">Whole gametophyte</tissue>
    </source>
</reference>
<dbReference type="EMBL" id="LVLJ01001770">
    <property type="protein sequence ID" value="OAE28081.1"/>
    <property type="molecule type" value="Genomic_DNA"/>
</dbReference>
<proteinExistence type="predicted"/>